<dbReference type="GO" id="GO:0005524">
    <property type="term" value="F:ATP binding"/>
    <property type="evidence" value="ECO:0007669"/>
    <property type="project" value="UniProtKB-KW"/>
</dbReference>
<evidence type="ECO:0000256" key="7">
    <source>
        <dbReference type="ARBA" id="ARBA00022741"/>
    </source>
</evidence>
<dbReference type="STRING" id="1246581.A0A2H9TJS6"/>
<dbReference type="SUPFAM" id="SSF52540">
    <property type="entry name" value="P-loop containing nucleoside triphosphate hydrolases"/>
    <property type="match status" value="1"/>
</dbReference>
<evidence type="ECO:0000256" key="9">
    <source>
        <dbReference type="ARBA" id="ARBA00022840"/>
    </source>
</evidence>
<dbReference type="InterPro" id="IPR018846">
    <property type="entry name" value="Beta-prop_RSE1/DDB1/CPSF1_1st"/>
</dbReference>
<dbReference type="SUPFAM" id="SSF50978">
    <property type="entry name" value="WD40 repeat-like"/>
    <property type="match status" value="1"/>
</dbReference>
<evidence type="ECO:0000256" key="2">
    <source>
        <dbReference type="ARBA" id="ARBA00006116"/>
    </source>
</evidence>
<dbReference type="GO" id="GO:0016887">
    <property type="term" value="F:ATP hydrolysis activity"/>
    <property type="evidence" value="ECO:0007669"/>
    <property type="project" value="InterPro"/>
</dbReference>
<protein>
    <submittedName>
        <fullName evidence="17">Uncharacterized protein</fullName>
    </submittedName>
</protein>
<dbReference type="InterPro" id="IPR003593">
    <property type="entry name" value="AAA+_ATPase"/>
</dbReference>
<comment type="similarity">
    <text evidence="12">Belongs to the RSE1 family.</text>
</comment>
<sequence>MSESDPFSQKLSRSKKTLVKTNPLIIDDDEPETIAKKTKIASESPSLKASSKSSKKASPVKTLPKKASPMKTSPVKPSPKKASPKKMEIDEPVVVEPAKSGFRHYMQRKAAGPIAPGSKEIPQGAPNCLAGLTFVFTGELDSLSREDAQDLVKRYGGRITTAPSGKTSHVVVGREAGESKLAKIAALKLSTLDEDGLLNLIRASASVPFTDEQIVKATFVAQPKPVKLPQVVQSENTKTFTAGEKAVLISGPPGIGKTTAAHMACRQLNMESVEMNASDTRSKSSLHDHVRDIIDNRTLTGFSDFFSKVLGRGMFDKVIQENGQAGGKRKEKRQVLIMDEIPIICICNDRSSPKVRSLANYCLDLRFRRPDARSVLPRVMAIAKKEGLELGTNTVEELVASTQGDIRQILNLLSTFRLTMKTMDYDQSKLLGAGSRKDLEQGPFDAVPALLGSSYDRMSLSDKIDQYFIDSSLVPLMVQENYTKARANSSRTLNGMVGGHSYIELTRAAADSISEADLVESLIRGSNQEWSLSPFHAVMSCVRPAYYCHGSVGGRVDFASWLGQNSKQTKNWRLLGDLAKHSYFRTVTNKTEMRLVYVPVLAKTLLHPLISRGAEGIDEVVNVMDSYYLSREDFDSVLELVTDASCNMGAYARIPTATKTAFTRKYNQGVHKLPYSIGGGVASVKKISEVVTGADGAEGAAEEADASLIMADNGESDAEDISKDKMIKAKKSTAGRGRDFDELLLPECIKCTRDPLDPYTLAVSIAPPDGPYHMGTIGFRIQFKPTYPFTPPRVHCLHRIFHPNIDVHGNVCLNILRLDWSPVLSLTAVLLGLLQLFLEPASDEPLNHGTSWIQLIDRGWRDDDARLQPIPFDDDSTQELVAIRGTTWIELLRLDATTGRLTTVHRQNCFCTLRSLATLRMTGDKRDYLVLGTDSGRLVVLEWSDGWRTVHQETYGRSGVRRTTAGELVASDVRGRAVMTAAVERQKLVYLMNRDPNTNRLTISSPLESSKSNLVVFSLTAVDVGYENPLFAALEVDTTLAVNGEVTEAEQLDRIVTFYEVDLGLNHVTRKWSESVDKSSNLVFAVPGGEDGPSGVLVCHAGGLTWHRMGYKSVTAKIPLRRDPLVTTAKRGVIVINGVVVRIKDGFFFLLQTEEGDLFRVDTVYEKDSVTLLNVSYFDTVPVAATMQIFRSGFLFLGSEFTSHCLYQIQSLGEPEVREADNFVPHNLQHLSLVDRLENYSELTDGRMMNLGGEETAQVYSLQGRAQHSTFNIMRQGLQVTEVAASDLPMKPTGIWTLKQTLSDVHDAFIVVSFENSTVALQIGETVEEATDTGLIPSASSVAVGQLYDGSIVQIHPTGVRQIRSDQRINEWNTPTGVNIQHAAINQRQVVVAMDNNSLIYFETDLSGILLEKKSTLDLPEAAISLAIGPVPEGRQRSRFLAMGSADLTVRILCCDPDDCLEPLSLQALAAPPTALMISESGPMLLGGSLVLDVGLENGVYARLSLDATNGALTDARTRFLGPAPVRLATAATELTGRNAMVAFSTRPWLGFNAHGQSNLIPLSLPPINAAAPFSSEQCPAGIVVLTENVLRIVMVESLEDRYTKHSIPLEHTPRKLAFHPGANLFAVIESDHRGHSTDQRQQIEQSWGLESDGSNEQLDQRWTHYSFKGKWNSCVRLISPVSGTLAAVHHFVNNEAATGVAWVTFHDRLNELYLAVGVAKDMSISPRSAVSSSILLFLVDPTNGTLTLTHSTPVDEIPSCLSAFGGRLLAGVGSALRLYDIGKKRLLRKCETRLPGFATCLQSQGWRVFVGDSEASVLLYQYQPIDNRFQLVADDTQQRPVSALLVLDYDTVAMADRFGTFCVLRLPASVAEDLENEATAGAVAAKREHLFGAPFKLERLVEFHLGDTITSLSKTSLVAGSRELLGYTTISGAVGVFLPFTSHDEALLFQTLEMALRQETNIVGRDHLLYRSYYAPVKAVMDGDLCETLVVLPGDRLHFVAAAVDRTPAELVKKVQDLRTTAGI</sequence>
<dbReference type="InterPro" id="IPR050358">
    <property type="entry name" value="RSE1/DDB1/CFT1"/>
</dbReference>
<keyword evidence="6" id="KW-0747">Spliceosome</keyword>
<evidence type="ECO:0000256" key="4">
    <source>
        <dbReference type="ARBA" id="ARBA00022679"/>
    </source>
</evidence>
<evidence type="ECO:0000259" key="15">
    <source>
        <dbReference type="PROSITE" id="PS50127"/>
    </source>
</evidence>
<dbReference type="EMBL" id="MTSL01000149">
    <property type="protein sequence ID" value="PJF18011.1"/>
    <property type="molecule type" value="Genomic_DNA"/>
</dbReference>
<evidence type="ECO:0000256" key="11">
    <source>
        <dbReference type="ARBA" id="ARBA00023242"/>
    </source>
</evidence>
<keyword evidence="10" id="KW-0508">mRNA splicing</keyword>
<keyword evidence="4" id="KW-0808">Transferase</keyword>
<dbReference type="FunFam" id="3.40.50.10190:FF:000001">
    <property type="entry name" value="Replication factor C subunit 1"/>
    <property type="match status" value="1"/>
</dbReference>
<feature type="domain" description="UBC core" evidence="15">
    <location>
        <begin position="728"/>
        <end position="874"/>
    </location>
</feature>
<dbReference type="InterPro" id="IPR047854">
    <property type="entry name" value="RFC_lid"/>
</dbReference>
<dbReference type="PANTHER" id="PTHR10644">
    <property type="entry name" value="DNA REPAIR/RNA PROCESSING CPSF FAMILY"/>
    <property type="match status" value="1"/>
</dbReference>
<dbReference type="Gene3D" id="1.20.272.10">
    <property type="match status" value="1"/>
</dbReference>
<accession>A0A2H9TJS6</accession>
<dbReference type="GO" id="GO:0005663">
    <property type="term" value="C:DNA replication factor C complex"/>
    <property type="evidence" value="ECO:0007669"/>
    <property type="project" value="InterPro"/>
</dbReference>
<dbReference type="Proteomes" id="UP000240830">
    <property type="component" value="Unassembled WGS sequence"/>
</dbReference>
<keyword evidence="8" id="KW-0833">Ubl conjugation pathway</keyword>
<dbReference type="CDD" id="cd17752">
    <property type="entry name" value="BRCT_RFC1"/>
    <property type="match status" value="1"/>
</dbReference>
<dbReference type="SMART" id="SM00212">
    <property type="entry name" value="UBCc"/>
    <property type="match status" value="1"/>
</dbReference>
<dbReference type="CDD" id="cd23794">
    <property type="entry name" value="UBCc_UBE2F_UBE2M"/>
    <property type="match status" value="1"/>
</dbReference>
<keyword evidence="5" id="KW-0235">DNA replication</keyword>
<evidence type="ECO:0000256" key="13">
    <source>
        <dbReference type="PROSITE-ProRule" id="PRU10133"/>
    </source>
</evidence>
<dbReference type="InterPro" id="IPR008921">
    <property type="entry name" value="DNA_pol3_clamp-load_cplx_C"/>
</dbReference>
<dbReference type="Pfam" id="PF25361">
    <property type="entry name" value="AAA_lid_RFC1"/>
    <property type="match status" value="1"/>
</dbReference>
<evidence type="ECO:0000313" key="18">
    <source>
        <dbReference type="Proteomes" id="UP000240830"/>
    </source>
</evidence>
<dbReference type="GO" id="GO:0003677">
    <property type="term" value="F:DNA binding"/>
    <property type="evidence" value="ECO:0007669"/>
    <property type="project" value="InterPro"/>
</dbReference>
<dbReference type="Gene3D" id="2.130.10.10">
    <property type="entry name" value="YVTN repeat-like/Quinoprotein amine dehydrogenase"/>
    <property type="match status" value="3"/>
</dbReference>
<dbReference type="Pfam" id="PF03178">
    <property type="entry name" value="CPSF_A"/>
    <property type="match status" value="1"/>
</dbReference>
<comment type="subcellular location">
    <subcellularLocation>
        <location evidence="1">Nucleus</location>
    </subcellularLocation>
</comment>
<dbReference type="Gene3D" id="3.40.50.10190">
    <property type="entry name" value="BRCT domain"/>
    <property type="match status" value="1"/>
</dbReference>
<organism evidence="17 18">
    <name type="scientific">Paramicrosporidium saccamoebae</name>
    <dbReference type="NCBI Taxonomy" id="1246581"/>
    <lineage>
        <taxon>Eukaryota</taxon>
        <taxon>Fungi</taxon>
        <taxon>Fungi incertae sedis</taxon>
        <taxon>Cryptomycota</taxon>
        <taxon>Cryptomycota incertae sedis</taxon>
        <taxon>Paramicrosporidium</taxon>
    </lineage>
</organism>
<dbReference type="GO" id="GO:0008380">
    <property type="term" value="P:RNA splicing"/>
    <property type="evidence" value="ECO:0007669"/>
    <property type="project" value="UniProtKB-KW"/>
</dbReference>
<dbReference type="Gene3D" id="3.40.50.300">
    <property type="entry name" value="P-loop containing nucleotide triphosphate hydrolases"/>
    <property type="match status" value="1"/>
</dbReference>
<keyword evidence="11" id="KW-0539">Nucleus</keyword>
<feature type="region of interest" description="Disordered" evidence="14">
    <location>
        <begin position="1"/>
        <end position="87"/>
    </location>
</feature>
<keyword evidence="3" id="KW-0507">mRNA processing</keyword>
<dbReference type="PROSITE" id="PS00183">
    <property type="entry name" value="UBC_1"/>
    <property type="match status" value="1"/>
</dbReference>
<dbReference type="InterPro" id="IPR036420">
    <property type="entry name" value="BRCT_dom_sf"/>
</dbReference>
<dbReference type="InterPro" id="IPR058543">
    <property type="entry name" value="Beta-prop_RSE1/DDB1/CPSF1_2nd"/>
</dbReference>
<feature type="active site" description="Glycyl thioester intermediate" evidence="13">
    <location>
        <position position="812"/>
    </location>
</feature>
<dbReference type="PROSITE" id="PS50127">
    <property type="entry name" value="UBC_2"/>
    <property type="match status" value="1"/>
</dbReference>
<comment type="similarity">
    <text evidence="2">Belongs to the activator 1 large subunit family.</text>
</comment>
<dbReference type="CDD" id="cd18140">
    <property type="entry name" value="HLD_clamp_RFC"/>
    <property type="match status" value="1"/>
</dbReference>
<dbReference type="InterPro" id="IPR015943">
    <property type="entry name" value="WD40/YVTN_repeat-like_dom_sf"/>
</dbReference>
<dbReference type="Gene3D" id="3.10.110.10">
    <property type="entry name" value="Ubiquitin Conjugating Enzyme"/>
    <property type="match status" value="1"/>
</dbReference>
<dbReference type="Gene3D" id="1.10.8.60">
    <property type="match status" value="1"/>
</dbReference>
<dbReference type="GO" id="GO:0006271">
    <property type="term" value="P:DNA strand elongation involved in DNA replication"/>
    <property type="evidence" value="ECO:0007669"/>
    <property type="project" value="UniProtKB-ARBA"/>
</dbReference>
<dbReference type="Pfam" id="PF08519">
    <property type="entry name" value="RFC1"/>
    <property type="match status" value="1"/>
</dbReference>
<dbReference type="SUPFAM" id="SSF54495">
    <property type="entry name" value="UBC-like"/>
    <property type="match status" value="1"/>
</dbReference>
<dbReference type="OrthoDB" id="436637at2759"/>
<dbReference type="GO" id="GO:0005681">
    <property type="term" value="C:spliceosomal complex"/>
    <property type="evidence" value="ECO:0007669"/>
    <property type="project" value="UniProtKB-KW"/>
</dbReference>
<dbReference type="SMART" id="SM00292">
    <property type="entry name" value="BRCT"/>
    <property type="match status" value="1"/>
</dbReference>
<dbReference type="InterPro" id="IPR036322">
    <property type="entry name" value="WD40_repeat_dom_sf"/>
</dbReference>
<feature type="compositionally biased region" description="Polar residues" evidence="14">
    <location>
        <begin position="1"/>
        <end position="11"/>
    </location>
</feature>
<keyword evidence="18" id="KW-1185">Reference proteome</keyword>
<evidence type="ECO:0000256" key="3">
    <source>
        <dbReference type="ARBA" id="ARBA00022664"/>
    </source>
</evidence>
<comment type="caution">
    <text evidence="17">The sequence shown here is derived from an EMBL/GenBank/DDBJ whole genome shotgun (WGS) entry which is preliminary data.</text>
</comment>
<dbReference type="Pfam" id="PF00179">
    <property type="entry name" value="UQ_con"/>
    <property type="match status" value="1"/>
</dbReference>
<dbReference type="InterPro" id="IPR000608">
    <property type="entry name" value="UBC"/>
</dbReference>
<dbReference type="FunFam" id="2.130.10.10:FF:001143">
    <property type="entry name" value="Pre-mRNA-splicing factor rse-1, putative"/>
    <property type="match status" value="1"/>
</dbReference>
<proteinExistence type="inferred from homology"/>
<dbReference type="FunFam" id="2.130.10.10:FF:000031">
    <property type="entry name" value="Splicing factor 3b subunit 3"/>
    <property type="match status" value="1"/>
</dbReference>
<dbReference type="Pfam" id="PF10433">
    <property type="entry name" value="Beta-prop_RSE1_1st"/>
    <property type="match status" value="1"/>
</dbReference>
<feature type="domain" description="BRCT" evidence="16">
    <location>
        <begin position="124"/>
        <end position="214"/>
    </location>
</feature>
<evidence type="ECO:0000256" key="6">
    <source>
        <dbReference type="ARBA" id="ARBA00022728"/>
    </source>
</evidence>
<keyword evidence="7" id="KW-0547">Nucleotide-binding</keyword>
<evidence type="ECO:0000256" key="1">
    <source>
        <dbReference type="ARBA" id="ARBA00004123"/>
    </source>
</evidence>
<evidence type="ECO:0000256" key="5">
    <source>
        <dbReference type="ARBA" id="ARBA00022705"/>
    </source>
</evidence>
<name>A0A2H9TJS6_9FUNG</name>
<dbReference type="InterPro" id="IPR013725">
    <property type="entry name" value="DNA_replication_fac_RFC1_C"/>
</dbReference>
<dbReference type="PROSITE" id="PS50172">
    <property type="entry name" value="BRCT"/>
    <property type="match status" value="1"/>
</dbReference>
<dbReference type="SUPFAM" id="SSF52113">
    <property type="entry name" value="BRCT domain"/>
    <property type="match status" value="1"/>
</dbReference>
<dbReference type="InterPro" id="IPR004871">
    <property type="entry name" value="RSE1/DDB1/CPSF1_C"/>
</dbReference>
<dbReference type="InterPro" id="IPR016135">
    <property type="entry name" value="UBQ-conjugating_enzyme/RWD"/>
</dbReference>
<evidence type="ECO:0000256" key="10">
    <source>
        <dbReference type="ARBA" id="ARBA00023187"/>
    </source>
</evidence>
<dbReference type="GO" id="GO:0006397">
    <property type="term" value="P:mRNA processing"/>
    <property type="evidence" value="ECO:0007669"/>
    <property type="project" value="UniProtKB-KW"/>
</dbReference>
<dbReference type="CDD" id="cd00009">
    <property type="entry name" value="AAA"/>
    <property type="match status" value="1"/>
</dbReference>
<evidence type="ECO:0000256" key="8">
    <source>
        <dbReference type="ARBA" id="ARBA00022786"/>
    </source>
</evidence>
<reference evidence="17 18" key="1">
    <citation type="submission" date="2016-10" db="EMBL/GenBank/DDBJ databases">
        <title>The genome of Paramicrosporidium saccamoebae is the missing link in understanding Cryptomycota and Microsporidia evolution.</title>
        <authorList>
            <person name="Quandt C.A."/>
            <person name="Beaudet D."/>
            <person name="Corsaro D."/>
            <person name="Michel R."/>
            <person name="Corradi N."/>
            <person name="James T."/>
        </authorList>
    </citation>
    <scope>NUCLEOTIDE SEQUENCE [LARGE SCALE GENOMIC DNA]</scope>
    <source>
        <strain evidence="17 18">KSL3</strain>
    </source>
</reference>
<dbReference type="Pfam" id="PF00533">
    <property type="entry name" value="BRCT"/>
    <property type="match status" value="1"/>
</dbReference>
<dbReference type="InterPro" id="IPR003959">
    <property type="entry name" value="ATPase_AAA_core"/>
</dbReference>
<dbReference type="InterPro" id="IPR001357">
    <property type="entry name" value="BRCT_dom"/>
</dbReference>
<dbReference type="InterPro" id="IPR023313">
    <property type="entry name" value="UBQ-conjugating_AS"/>
</dbReference>
<dbReference type="SMART" id="SM00382">
    <property type="entry name" value="AAA"/>
    <property type="match status" value="1"/>
</dbReference>
<dbReference type="Pfam" id="PF23726">
    <property type="entry name" value="Beta-prop_RSE1_2nd"/>
    <property type="match status" value="1"/>
</dbReference>
<dbReference type="InterPro" id="IPR027417">
    <property type="entry name" value="P-loop_NTPase"/>
</dbReference>
<dbReference type="Pfam" id="PF00004">
    <property type="entry name" value="AAA"/>
    <property type="match status" value="1"/>
</dbReference>
<evidence type="ECO:0000256" key="12">
    <source>
        <dbReference type="ARBA" id="ARBA00038266"/>
    </source>
</evidence>
<evidence type="ECO:0000256" key="14">
    <source>
        <dbReference type="SAM" id="MobiDB-lite"/>
    </source>
</evidence>
<evidence type="ECO:0000259" key="16">
    <source>
        <dbReference type="PROSITE" id="PS50172"/>
    </source>
</evidence>
<gene>
    <name evidence="17" type="ORF">PSACC_02150</name>
</gene>
<dbReference type="GO" id="GO:0003689">
    <property type="term" value="F:DNA clamp loader activity"/>
    <property type="evidence" value="ECO:0007669"/>
    <property type="project" value="InterPro"/>
</dbReference>
<evidence type="ECO:0000313" key="17">
    <source>
        <dbReference type="EMBL" id="PJF18011.1"/>
    </source>
</evidence>
<feature type="compositionally biased region" description="Low complexity" evidence="14">
    <location>
        <begin position="41"/>
        <end position="52"/>
    </location>
</feature>
<dbReference type="GO" id="GO:0016740">
    <property type="term" value="F:transferase activity"/>
    <property type="evidence" value="ECO:0007669"/>
    <property type="project" value="UniProtKB-KW"/>
</dbReference>
<keyword evidence="9" id="KW-0067">ATP-binding</keyword>
<dbReference type="SUPFAM" id="SSF48019">
    <property type="entry name" value="post-AAA+ oligomerization domain-like"/>
    <property type="match status" value="1"/>
</dbReference>